<feature type="transmembrane region" description="Helical" evidence="1">
    <location>
        <begin position="296"/>
        <end position="316"/>
    </location>
</feature>
<keyword evidence="1" id="KW-1133">Transmembrane helix</keyword>
<keyword evidence="1" id="KW-0472">Membrane</keyword>
<protein>
    <submittedName>
        <fullName evidence="2">Uncharacterized protein</fullName>
    </submittedName>
</protein>
<accession>A0A9D2NF09</accession>
<organism evidence="2 3">
    <name type="scientific">Candidatus Eisenbergiella merdavium</name>
    <dbReference type="NCBI Taxonomy" id="2838551"/>
    <lineage>
        <taxon>Bacteria</taxon>
        <taxon>Bacillati</taxon>
        <taxon>Bacillota</taxon>
        <taxon>Clostridia</taxon>
        <taxon>Lachnospirales</taxon>
        <taxon>Lachnospiraceae</taxon>
        <taxon>Eisenbergiella</taxon>
    </lineage>
</organism>
<proteinExistence type="predicted"/>
<sequence length="328" mass="36300">MKHQRKPGKNRRLPGGESAGLKHLRRIPLRRKFGLPLLRLWQRLLLYLLTAVFAALSVAEAALSCFPYAVGILFYCLAAVSLTLSCCYFIRHIRRDIREVIKPAIAANPYTSRGAADYRLRTVLFTVSGTVSSILYAAFNGVLAAIGRSAWFATLAVYYLLLSLMRAGVVLQERRLAGIADEERRMKRELAVYRRNSVLFLFMAAVLAGAVVLLEHSMGGKSYPGFTIYAAAAYFFYKIIMSTIQVIRVKKRGSPLLTIARRIGYIDACVSILTLQTAMFASFSEGKVKFEGMMNAATGTLVCAIVLGLGIQGLCYGRGQDKKRKMTG</sequence>
<feature type="transmembrane region" description="Helical" evidence="1">
    <location>
        <begin position="123"/>
        <end position="144"/>
    </location>
</feature>
<dbReference type="Proteomes" id="UP000823891">
    <property type="component" value="Unassembled WGS sequence"/>
</dbReference>
<feature type="transmembrane region" description="Helical" evidence="1">
    <location>
        <begin position="226"/>
        <end position="244"/>
    </location>
</feature>
<name>A0A9D2NF09_9FIRM</name>
<feature type="transmembrane region" description="Helical" evidence="1">
    <location>
        <begin position="192"/>
        <end position="214"/>
    </location>
</feature>
<comment type="caution">
    <text evidence="2">The sequence shown here is derived from an EMBL/GenBank/DDBJ whole genome shotgun (WGS) entry which is preliminary data.</text>
</comment>
<evidence type="ECO:0000313" key="3">
    <source>
        <dbReference type="Proteomes" id="UP000823891"/>
    </source>
</evidence>
<reference evidence="2" key="2">
    <citation type="submission" date="2021-04" db="EMBL/GenBank/DDBJ databases">
        <authorList>
            <person name="Gilroy R."/>
        </authorList>
    </citation>
    <scope>NUCLEOTIDE SEQUENCE</scope>
    <source>
        <strain evidence="2">USAMLcec2-132</strain>
    </source>
</reference>
<feature type="transmembrane region" description="Helical" evidence="1">
    <location>
        <begin position="71"/>
        <end position="90"/>
    </location>
</feature>
<feature type="transmembrane region" description="Helical" evidence="1">
    <location>
        <begin position="150"/>
        <end position="171"/>
    </location>
</feature>
<gene>
    <name evidence="2" type="ORF">H9761_05485</name>
</gene>
<dbReference type="AlphaFoldDB" id="A0A9D2NF09"/>
<keyword evidence="1" id="KW-0812">Transmembrane</keyword>
<evidence type="ECO:0000313" key="2">
    <source>
        <dbReference type="EMBL" id="HJC23142.1"/>
    </source>
</evidence>
<evidence type="ECO:0000256" key="1">
    <source>
        <dbReference type="SAM" id="Phobius"/>
    </source>
</evidence>
<dbReference type="EMBL" id="DWWS01000021">
    <property type="protein sequence ID" value="HJC23142.1"/>
    <property type="molecule type" value="Genomic_DNA"/>
</dbReference>
<reference evidence="2" key="1">
    <citation type="journal article" date="2021" name="PeerJ">
        <title>Extensive microbial diversity within the chicken gut microbiome revealed by metagenomics and culture.</title>
        <authorList>
            <person name="Gilroy R."/>
            <person name="Ravi A."/>
            <person name="Getino M."/>
            <person name="Pursley I."/>
            <person name="Horton D.L."/>
            <person name="Alikhan N.F."/>
            <person name="Baker D."/>
            <person name="Gharbi K."/>
            <person name="Hall N."/>
            <person name="Watson M."/>
            <person name="Adriaenssens E.M."/>
            <person name="Foster-Nyarko E."/>
            <person name="Jarju S."/>
            <person name="Secka A."/>
            <person name="Antonio M."/>
            <person name="Oren A."/>
            <person name="Chaudhuri R.R."/>
            <person name="La Ragione R."/>
            <person name="Hildebrand F."/>
            <person name="Pallen M.J."/>
        </authorList>
    </citation>
    <scope>NUCLEOTIDE SEQUENCE</scope>
    <source>
        <strain evidence="2">USAMLcec2-132</strain>
    </source>
</reference>
<feature type="transmembrane region" description="Helical" evidence="1">
    <location>
        <begin position="265"/>
        <end position="284"/>
    </location>
</feature>